<feature type="coiled-coil region" evidence="1">
    <location>
        <begin position="17"/>
        <end position="102"/>
    </location>
</feature>
<gene>
    <name evidence="2" type="ORF">SDC9_81999</name>
</gene>
<comment type="caution">
    <text evidence="2">The sequence shown here is derived from an EMBL/GenBank/DDBJ whole genome shotgun (WGS) entry which is preliminary data.</text>
</comment>
<dbReference type="EMBL" id="VSSQ01007277">
    <property type="protein sequence ID" value="MPM35407.1"/>
    <property type="molecule type" value="Genomic_DNA"/>
</dbReference>
<keyword evidence="1" id="KW-0175">Coiled coil</keyword>
<accession>A0A644Z465</accession>
<evidence type="ECO:0000313" key="2">
    <source>
        <dbReference type="EMBL" id="MPM35407.1"/>
    </source>
</evidence>
<name>A0A644Z465_9ZZZZ</name>
<evidence type="ECO:0000256" key="1">
    <source>
        <dbReference type="SAM" id="Coils"/>
    </source>
</evidence>
<proteinExistence type="predicted"/>
<reference evidence="2" key="1">
    <citation type="submission" date="2019-08" db="EMBL/GenBank/DDBJ databases">
        <authorList>
            <person name="Kucharzyk K."/>
            <person name="Murdoch R.W."/>
            <person name="Higgins S."/>
            <person name="Loffler F."/>
        </authorList>
    </citation>
    <scope>NUCLEOTIDE SEQUENCE</scope>
</reference>
<dbReference type="AlphaFoldDB" id="A0A644Z465"/>
<organism evidence="2">
    <name type="scientific">bioreactor metagenome</name>
    <dbReference type="NCBI Taxonomy" id="1076179"/>
    <lineage>
        <taxon>unclassified sequences</taxon>
        <taxon>metagenomes</taxon>
        <taxon>ecological metagenomes</taxon>
    </lineage>
</organism>
<sequence>MPDENKVANLLNIESLINSANSKLNDLTYEVKEYKSMLDEILESNTEFQEAEKEAKKTAKLRAAARQKALNIPAAKTNIDKLKETQTQLKEIKIALSDYLSQYVSLSGTNQIEGPDGVVRQIIYTAKLVKSK</sequence>
<protein>
    <submittedName>
        <fullName evidence="2">Uncharacterized protein</fullName>
    </submittedName>
</protein>